<organism evidence="3 4">
    <name type="scientific">Sphingobium baderi</name>
    <dbReference type="NCBI Taxonomy" id="1332080"/>
    <lineage>
        <taxon>Bacteria</taxon>
        <taxon>Pseudomonadati</taxon>
        <taxon>Pseudomonadota</taxon>
        <taxon>Alphaproteobacteria</taxon>
        <taxon>Sphingomonadales</taxon>
        <taxon>Sphingomonadaceae</taxon>
        <taxon>Sphingobium</taxon>
    </lineage>
</organism>
<dbReference type="PANTHER" id="PTHR12049:SF7">
    <property type="entry name" value="PROTEIN ARGININE METHYLTRANSFERASE NDUFAF7, MITOCHONDRIAL"/>
    <property type="match status" value="1"/>
</dbReference>
<dbReference type="OrthoDB" id="9794208at2"/>
<dbReference type="Pfam" id="PF02636">
    <property type="entry name" value="Methyltransf_28"/>
    <property type="match status" value="1"/>
</dbReference>
<evidence type="ECO:0000256" key="2">
    <source>
        <dbReference type="ARBA" id="ARBA00022679"/>
    </source>
</evidence>
<dbReference type="InterPro" id="IPR038375">
    <property type="entry name" value="NDUFAF7_sf"/>
</dbReference>
<evidence type="ECO:0000313" key="3">
    <source>
        <dbReference type="EMBL" id="ALR21638.1"/>
    </source>
</evidence>
<accession>A0A0S3F1V8</accession>
<dbReference type="SUPFAM" id="SSF53335">
    <property type="entry name" value="S-adenosyl-L-methionine-dependent methyltransferases"/>
    <property type="match status" value="1"/>
</dbReference>
<keyword evidence="2" id="KW-0808">Transferase</keyword>
<dbReference type="InterPro" id="IPR003788">
    <property type="entry name" value="NDUFAF7"/>
</dbReference>
<dbReference type="GO" id="GO:0032259">
    <property type="term" value="P:methylation"/>
    <property type="evidence" value="ECO:0007669"/>
    <property type="project" value="UniProtKB-KW"/>
</dbReference>
<dbReference type="PANTHER" id="PTHR12049">
    <property type="entry name" value="PROTEIN ARGININE METHYLTRANSFERASE NDUFAF7, MITOCHONDRIAL"/>
    <property type="match status" value="1"/>
</dbReference>
<proteinExistence type="predicted"/>
<dbReference type="InterPro" id="IPR029063">
    <property type="entry name" value="SAM-dependent_MTases_sf"/>
</dbReference>
<sequence length="356" mass="38403">MSADELPLSERLARQIEAGGPISIAHFMGEANQHYYATRDPLGLEGDFTTAPEISQMFGELIGLCLADVWMRSGRRPGALYAELGPGRGTLAADALRAMERAAFAPRLHFVETSPVLRERQRALLPHIVHHDSIEQLPEQGPLLVVANEFFDALPVRQSIRVNDEWRERVVLASRGEDGIRFVPAVGYRRIESDMPAIAATADDGHVIETPLAGATAAFSLANRIAKQGGAAIIIDYGYEGPAIGDTLQAVRDHKFADPFTDPGEVDLTTHVDFTMIGNMARQAGLRVLGPVGQGAFLGELGIDARAAQLAEASPERAEEVEAARLRLTSPDAMGTLFKAMAWVHPDWAAPAGFGV</sequence>
<dbReference type="KEGG" id="sbd:ATN00_16375"/>
<reference evidence="3 4" key="1">
    <citation type="submission" date="2015-11" db="EMBL/GenBank/DDBJ databases">
        <title>A Two-component Flavoprotein Monooxygenase System MeaXY Responsible for para-Hydroxylation of 2-Methyl-6-ethylaniline and 2,6-Diethylaniline in Sphingobium baderi DE-13.</title>
        <authorList>
            <person name="Cheng M."/>
            <person name="Meng Q."/>
            <person name="Yang Y."/>
            <person name="Chu C."/>
            <person name="Yan X."/>
            <person name="He J."/>
            <person name="Li S."/>
        </authorList>
    </citation>
    <scope>NUCLEOTIDE SEQUENCE [LARGE SCALE GENOMIC DNA]</scope>
    <source>
        <strain evidence="3 4">DE-13</strain>
    </source>
</reference>
<name>A0A0S3F1V8_9SPHN</name>
<dbReference type="GO" id="GO:0035243">
    <property type="term" value="F:protein-arginine omega-N symmetric methyltransferase activity"/>
    <property type="evidence" value="ECO:0007669"/>
    <property type="project" value="TreeGrafter"/>
</dbReference>
<dbReference type="EMBL" id="CP013264">
    <property type="protein sequence ID" value="ALR21638.1"/>
    <property type="molecule type" value="Genomic_DNA"/>
</dbReference>
<dbReference type="Gene3D" id="3.40.50.12710">
    <property type="match status" value="1"/>
</dbReference>
<dbReference type="AlphaFoldDB" id="A0A0S3F1V8"/>
<keyword evidence="1" id="KW-0489">Methyltransferase</keyword>
<evidence type="ECO:0000256" key="1">
    <source>
        <dbReference type="ARBA" id="ARBA00022603"/>
    </source>
</evidence>
<evidence type="ECO:0000313" key="4">
    <source>
        <dbReference type="Proteomes" id="UP000056968"/>
    </source>
</evidence>
<gene>
    <name evidence="3" type="ORF">ATN00_16375</name>
</gene>
<protein>
    <submittedName>
        <fullName evidence="3">ATP synthase subunit beta</fullName>
    </submittedName>
</protein>
<dbReference type="STRING" id="1332080.ATN00_16375"/>
<keyword evidence="4" id="KW-1185">Reference proteome</keyword>
<dbReference type="Proteomes" id="UP000056968">
    <property type="component" value="Chromosome"/>
</dbReference>
<dbReference type="RefSeq" id="WP_062066470.1">
    <property type="nucleotide sequence ID" value="NZ_CP013264.1"/>
</dbReference>